<dbReference type="Gene3D" id="3.40.50.620">
    <property type="entry name" value="HUPs"/>
    <property type="match status" value="2"/>
</dbReference>
<protein>
    <submittedName>
        <fullName evidence="3">Universal stress protein</fullName>
    </submittedName>
</protein>
<evidence type="ECO:0000313" key="4">
    <source>
        <dbReference type="Proteomes" id="UP000662783"/>
    </source>
</evidence>
<dbReference type="AlphaFoldDB" id="A0A974ZZC6"/>
<dbReference type="PANTHER" id="PTHR46268:SF6">
    <property type="entry name" value="UNIVERSAL STRESS PROTEIN UP12"/>
    <property type="match status" value="1"/>
</dbReference>
<dbReference type="Proteomes" id="UP000662783">
    <property type="component" value="Chromosome"/>
</dbReference>
<dbReference type="KEGG" id="fuv:JR347_09680"/>
<gene>
    <name evidence="3" type="ORF">JR347_09680</name>
</gene>
<evidence type="ECO:0000313" key="3">
    <source>
        <dbReference type="EMBL" id="QSE95890.1"/>
    </source>
</evidence>
<feature type="domain" description="UspA" evidence="2">
    <location>
        <begin position="6"/>
        <end position="144"/>
    </location>
</feature>
<dbReference type="InterPro" id="IPR014729">
    <property type="entry name" value="Rossmann-like_a/b/a_fold"/>
</dbReference>
<accession>A0A974ZZC6</accession>
<name>A0A974ZZC6_9BACT</name>
<dbReference type="CDD" id="cd00293">
    <property type="entry name" value="USP-like"/>
    <property type="match status" value="1"/>
</dbReference>
<dbReference type="InterPro" id="IPR006015">
    <property type="entry name" value="Universal_stress_UspA"/>
</dbReference>
<dbReference type="PANTHER" id="PTHR46268">
    <property type="entry name" value="STRESS RESPONSE PROTEIN NHAX"/>
    <property type="match status" value="1"/>
</dbReference>
<sequence length="279" mass="31925">MIKKLKLIFATDFTDAADNAMEYGIQFSKDLVGDNVEGILVHAHKHFVPYSNTPAIPVIENDSLKEELKDKLDERVNSLKNRLDVKQVFQRGNVTEVIKKLVDEEEPDMIIMGTRERGSFERMTLGTHTAEVIKKINCPVLAVPKEAQYKGVNNITLTADNESLNVNNKSLTLLKDFASRENIKFNVLHVFEDGKNKDLKAEMKNTALHRYISNIDHEHKPIADMEAFEGIIKYIDEDRPDLLMAIPRNRNFLKDLFHSSVSTKLIYHTQIPVLLLIDR</sequence>
<keyword evidence="4" id="KW-1185">Reference proteome</keyword>
<evidence type="ECO:0000259" key="2">
    <source>
        <dbReference type="Pfam" id="PF00582"/>
    </source>
</evidence>
<dbReference type="EMBL" id="CP070608">
    <property type="protein sequence ID" value="QSE95890.1"/>
    <property type="molecule type" value="Genomic_DNA"/>
</dbReference>
<reference evidence="3" key="1">
    <citation type="submission" date="2021-02" db="EMBL/GenBank/DDBJ databases">
        <title>Fulvivirga sp. S481 isolated from sea water.</title>
        <authorList>
            <person name="Bae S.S."/>
            <person name="Baek K."/>
        </authorList>
    </citation>
    <scope>NUCLEOTIDE SEQUENCE</scope>
    <source>
        <strain evidence="3">S481</strain>
    </source>
</reference>
<proteinExistence type="inferred from homology"/>
<dbReference type="Pfam" id="PF00582">
    <property type="entry name" value="Usp"/>
    <property type="match status" value="1"/>
</dbReference>
<dbReference type="InterPro" id="IPR006016">
    <property type="entry name" value="UspA"/>
</dbReference>
<comment type="similarity">
    <text evidence="1">Belongs to the universal stress protein A family.</text>
</comment>
<dbReference type="RefSeq" id="WP_205720403.1">
    <property type="nucleotide sequence ID" value="NZ_CP070608.1"/>
</dbReference>
<organism evidence="3 4">
    <name type="scientific">Fulvivirga lutea</name>
    <dbReference type="NCBI Taxonomy" id="2810512"/>
    <lineage>
        <taxon>Bacteria</taxon>
        <taxon>Pseudomonadati</taxon>
        <taxon>Bacteroidota</taxon>
        <taxon>Cytophagia</taxon>
        <taxon>Cytophagales</taxon>
        <taxon>Fulvivirgaceae</taxon>
        <taxon>Fulvivirga</taxon>
    </lineage>
</organism>
<dbReference type="PRINTS" id="PR01438">
    <property type="entry name" value="UNVRSLSTRESS"/>
</dbReference>
<evidence type="ECO:0000256" key="1">
    <source>
        <dbReference type="ARBA" id="ARBA00008791"/>
    </source>
</evidence>
<dbReference type="SUPFAM" id="SSF52402">
    <property type="entry name" value="Adenine nucleotide alpha hydrolases-like"/>
    <property type="match status" value="2"/>
</dbReference>